<feature type="compositionally biased region" description="Low complexity" evidence="1">
    <location>
        <begin position="249"/>
        <end position="261"/>
    </location>
</feature>
<proteinExistence type="predicted"/>
<dbReference type="AlphaFoldDB" id="A0AAP0Q8Q6"/>
<evidence type="ECO:0000313" key="2">
    <source>
        <dbReference type="EMBL" id="KAK9176147.1"/>
    </source>
</evidence>
<accession>A0AAP0Q8Q6</accession>
<organism evidence="2 3">
    <name type="scientific">Citrus x changshan-huyou</name>
    <dbReference type="NCBI Taxonomy" id="2935761"/>
    <lineage>
        <taxon>Eukaryota</taxon>
        <taxon>Viridiplantae</taxon>
        <taxon>Streptophyta</taxon>
        <taxon>Embryophyta</taxon>
        <taxon>Tracheophyta</taxon>
        <taxon>Spermatophyta</taxon>
        <taxon>Magnoliopsida</taxon>
        <taxon>eudicotyledons</taxon>
        <taxon>Gunneridae</taxon>
        <taxon>Pentapetalae</taxon>
        <taxon>rosids</taxon>
        <taxon>malvids</taxon>
        <taxon>Sapindales</taxon>
        <taxon>Rutaceae</taxon>
        <taxon>Aurantioideae</taxon>
        <taxon>Citrus</taxon>
    </lineage>
</organism>
<feature type="compositionally biased region" description="Low complexity" evidence="1">
    <location>
        <begin position="100"/>
        <end position="111"/>
    </location>
</feature>
<feature type="compositionally biased region" description="Low complexity" evidence="1">
    <location>
        <begin position="19"/>
        <end position="31"/>
    </location>
</feature>
<evidence type="ECO:0000256" key="1">
    <source>
        <dbReference type="SAM" id="MobiDB-lite"/>
    </source>
</evidence>
<evidence type="ECO:0000313" key="3">
    <source>
        <dbReference type="Proteomes" id="UP001428341"/>
    </source>
</evidence>
<feature type="region of interest" description="Disordered" evidence="1">
    <location>
        <begin position="150"/>
        <end position="209"/>
    </location>
</feature>
<feature type="region of interest" description="Disordered" evidence="1">
    <location>
        <begin position="45"/>
        <end position="68"/>
    </location>
</feature>
<dbReference type="PANTHER" id="PTHR33356:SF16">
    <property type="entry name" value="G PATCH DOMAIN PROTEIN"/>
    <property type="match status" value="1"/>
</dbReference>
<dbReference type="Proteomes" id="UP001428341">
    <property type="component" value="Unassembled WGS sequence"/>
</dbReference>
<feature type="region of interest" description="Disordered" evidence="1">
    <location>
        <begin position="240"/>
        <end position="279"/>
    </location>
</feature>
<feature type="compositionally biased region" description="Acidic residues" evidence="1">
    <location>
        <begin position="59"/>
        <end position="68"/>
    </location>
</feature>
<dbReference type="EMBL" id="JBCGBO010000025">
    <property type="protein sequence ID" value="KAK9176147.1"/>
    <property type="molecule type" value="Genomic_DNA"/>
</dbReference>
<sequence>MAVEPPTQFIDQDYHHEASSLSKNKSKSTNSSYWSCFGSSDCGSVLNSPIESELGSTETESEESEEDYMAELSRQMAYYMLQDDNNHDHHHHHDKQEKVSWSSSAASPSLSTFWPPLDSTHEGPKVQSKQSLIDDQIRAVQYYKLNLKKDQSMKKNQNKKRANIVDPQSSNPVRAVFLEGPGSETKSSSGGTGVFLPQKIGHASESRKKRGCSTVLIPARVVQALKQHFDKVGVPSRFNGDFPLQDGLNNNSSSNSHQQQQPAPVSNHQEIALPQEWTY</sequence>
<protein>
    <submittedName>
        <fullName evidence="2">Uncharacterized protein</fullName>
    </submittedName>
</protein>
<gene>
    <name evidence="2" type="ORF">WN944_028160</name>
</gene>
<name>A0AAP0Q8Q6_9ROSI</name>
<feature type="region of interest" description="Disordered" evidence="1">
    <location>
        <begin position="1"/>
        <end position="31"/>
    </location>
</feature>
<reference evidence="2 3" key="1">
    <citation type="submission" date="2024-05" db="EMBL/GenBank/DDBJ databases">
        <title>Haplotype-resolved chromosome-level genome assembly of Huyou (Citrus changshanensis).</title>
        <authorList>
            <person name="Miao C."/>
            <person name="Chen W."/>
            <person name="Wu Y."/>
            <person name="Wang L."/>
            <person name="Zhao S."/>
            <person name="Grierson D."/>
            <person name="Xu C."/>
            <person name="Chen K."/>
        </authorList>
    </citation>
    <scope>NUCLEOTIDE SEQUENCE [LARGE SCALE GENOMIC DNA]</scope>
    <source>
        <strain evidence="2">01-14</strain>
        <tissue evidence="2">Leaf</tissue>
    </source>
</reference>
<feature type="region of interest" description="Disordered" evidence="1">
    <location>
        <begin position="82"/>
        <end position="131"/>
    </location>
</feature>
<keyword evidence="3" id="KW-1185">Reference proteome</keyword>
<feature type="compositionally biased region" description="Low complexity" evidence="1">
    <location>
        <begin position="179"/>
        <end position="189"/>
    </location>
</feature>
<comment type="caution">
    <text evidence="2">The sequence shown here is derived from an EMBL/GenBank/DDBJ whole genome shotgun (WGS) entry which is preliminary data.</text>
</comment>
<dbReference type="PANTHER" id="PTHR33356">
    <property type="entry name" value="TIP41-LIKE PROTEIN"/>
    <property type="match status" value="1"/>
</dbReference>